<dbReference type="PANTHER" id="PTHR35213:SF3">
    <property type="entry name" value="MYB-LIKE DOMAIN-CONTAINING PROTEIN"/>
    <property type="match status" value="1"/>
</dbReference>
<name>A0A976FNC7_BRELC</name>
<dbReference type="PANTHER" id="PTHR35213">
    <property type="entry name" value="RING-TYPE DOMAIN-CONTAINING PROTEIN-RELATED"/>
    <property type="match status" value="1"/>
</dbReference>
<evidence type="ECO:0000313" key="3">
    <source>
        <dbReference type="Proteomes" id="UP000294530"/>
    </source>
</evidence>
<dbReference type="RefSeq" id="XP_067819193.1">
    <property type="nucleotide sequence ID" value="XM_067959397.1"/>
</dbReference>
<dbReference type="Proteomes" id="UP000294530">
    <property type="component" value="Unassembled WGS sequence"/>
</dbReference>
<gene>
    <name evidence="2" type="ORF">CCR75_001293</name>
</gene>
<evidence type="ECO:0000256" key="1">
    <source>
        <dbReference type="SAM" id="MobiDB-lite"/>
    </source>
</evidence>
<comment type="caution">
    <text evidence="2">The sequence shown here is derived from an EMBL/GenBank/DDBJ whole genome shotgun (WGS) entry which is preliminary data.</text>
</comment>
<protein>
    <submittedName>
        <fullName evidence="2">Uncharacterized protein</fullName>
    </submittedName>
</protein>
<dbReference type="GeneID" id="94345068"/>
<dbReference type="KEGG" id="blac:94345068"/>
<keyword evidence="3" id="KW-1185">Reference proteome</keyword>
<evidence type="ECO:0000313" key="2">
    <source>
        <dbReference type="EMBL" id="TDH69694.1"/>
    </source>
</evidence>
<sequence length="378" mass="41495">MDALNSLCFTASSFSLCSYRSEEPHLLSVPVSKPKPNSSVTILPAPGSSTSVYVPSASARDSVLTHYANEALEKTNSKQTPGLGPTRLPSKRKRCNVEDDLTLTRTKRKASTDYLRKGQWTTTEERLARLLIEAFEEGYLPIYTGIRLRGYLAVQLQCDPMRVSKKLCAGTIDGKIMPKNYGQQKFKLRKKSLWDANEAARRISELEGLTIAMWAEARMRKPSFLTLSSTCTLKNRRHGDDESDVVVSPPSPGLSCSPASTLTVLKQEKFPIIYLNLSNLKHYSGRGDTSDSDPASKDSDSDAEPVRLDGESLQAAYDLLTLCSPRGTVTMHNTKKINVASDVAATNKSTMNKLVDYVSSKPSSTDCAKEGFPLKGLV</sequence>
<organism evidence="2 3">
    <name type="scientific">Bremia lactucae</name>
    <name type="common">Lettuce downy mildew</name>
    <dbReference type="NCBI Taxonomy" id="4779"/>
    <lineage>
        <taxon>Eukaryota</taxon>
        <taxon>Sar</taxon>
        <taxon>Stramenopiles</taxon>
        <taxon>Oomycota</taxon>
        <taxon>Peronosporomycetes</taxon>
        <taxon>Peronosporales</taxon>
        <taxon>Peronosporaceae</taxon>
        <taxon>Bremia</taxon>
    </lineage>
</organism>
<proteinExistence type="predicted"/>
<feature type="region of interest" description="Disordered" evidence="1">
    <location>
        <begin position="285"/>
        <end position="306"/>
    </location>
</feature>
<reference evidence="2 3" key="1">
    <citation type="journal article" date="2021" name="Genome Biol.">
        <title>AFLAP: assembly-free linkage analysis pipeline using k-mers from genome sequencing data.</title>
        <authorList>
            <person name="Fletcher K."/>
            <person name="Zhang L."/>
            <person name="Gil J."/>
            <person name="Han R."/>
            <person name="Cavanaugh K."/>
            <person name="Michelmore R."/>
        </authorList>
    </citation>
    <scope>NUCLEOTIDE SEQUENCE [LARGE SCALE GENOMIC DNA]</scope>
    <source>
        <strain evidence="2 3">SF5</strain>
    </source>
</reference>
<feature type="compositionally biased region" description="Basic and acidic residues" evidence="1">
    <location>
        <begin position="294"/>
        <end position="306"/>
    </location>
</feature>
<dbReference type="AlphaFoldDB" id="A0A976FNC7"/>
<dbReference type="EMBL" id="SHOA02000007">
    <property type="protein sequence ID" value="TDH69694.1"/>
    <property type="molecule type" value="Genomic_DNA"/>
</dbReference>
<accession>A0A976FNC7</accession>
<dbReference type="OrthoDB" id="47272at2759"/>